<dbReference type="Proteomes" id="UP000277582">
    <property type="component" value="Unassembled WGS sequence"/>
</dbReference>
<organism evidence="1 2">
    <name type="scientific">Candidatus Methanodesulfokora washburnensis</name>
    <dbReference type="NCBI Taxonomy" id="2478471"/>
    <lineage>
        <taxon>Archaea</taxon>
        <taxon>Thermoproteota</taxon>
        <taxon>Candidatus Korarchaeia</taxon>
        <taxon>Candidatus Korarchaeia incertae sedis</taxon>
        <taxon>Candidatus Methanodesulfokora</taxon>
    </lineage>
</organism>
<evidence type="ECO:0000313" key="2">
    <source>
        <dbReference type="Proteomes" id="UP000277582"/>
    </source>
</evidence>
<sequence>MAAGEFNTFLAGQVLEEAERRYKLRRIYENKYYGTYKGKKMKMFVGILTAYGESVPQTVDAQV</sequence>
<keyword evidence="2" id="KW-1185">Reference proteome</keyword>
<dbReference type="EMBL" id="RCOS01000008">
    <property type="protein sequence ID" value="RSN78763.1"/>
    <property type="molecule type" value="Genomic_DNA"/>
</dbReference>
<reference evidence="1 2" key="1">
    <citation type="submission" date="2018-10" db="EMBL/GenBank/DDBJ databases">
        <title>Co-occurring genomic capacity for anaerobic methane metabolism and dissimilatory sulfite reduction discovered in the Korarchaeota.</title>
        <authorList>
            <person name="Mckay L.J."/>
            <person name="Dlakic M."/>
            <person name="Fields M.W."/>
            <person name="Delmont T.O."/>
            <person name="Eren A.M."/>
            <person name="Jay Z.J."/>
            <person name="Klingelsmith K.B."/>
            <person name="Rusch D.B."/>
            <person name="Inskeep W.P."/>
        </authorList>
    </citation>
    <scope>NUCLEOTIDE SEQUENCE [LARGE SCALE GENOMIC DNA]</scope>
    <source>
        <strain evidence="1 2">MDKW</strain>
    </source>
</reference>
<comment type="caution">
    <text evidence="1">The sequence shown here is derived from an EMBL/GenBank/DDBJ whole genome shotgun (WGS) entry which is preliminary data.</text>
</comment>
<protein>
    <submittedName>
        <fullName evidence="1">Uncharacterized protein</fullName>
    </submittedName>
</protein>
<dbReference type="AlphaFoldDB" id="A0A429GXY2"/>
<dbReference type="RefSeq" id="WP_125670060.1">
    <property type="nucleotide sequence ID" value="NZ_RCOS01000008.1"/>
</dbReference>
<accession>A0A429GXY2</accession>
<gene>
    <name evidence="1" type="ORF">D6D85_00420</name>
</gene>
<proteinExistence type="predicted"/>
<evidence type="ECO:0000313" key="1">
    <source>
        <dbReference type="EMBL" id="RSN78763.1"/>
    </source>
</evidence>
<name>A0A429GXY2_9CREN</name>